<accession>A0A419TB35</accession>
<protein>
    <recommendedName>
        <fullName evidence="4">Stage V sporulation protein AB</fullName>
    </recommendedName>
</protein>
<keyword evidence="1" id="KW-1133">Transmembrane helix</keyword>
<feature type="transmembrane region" description="Helical" evidence="1">
    <location>
        <begin position="115"/>
        <end position="138"/>
    </location>
</feature>
<reference evidence="2 3" key="1">
    <citation type="submission" date="2016-08" db="EMBL/GenBank/DDBJ databases">
        <title>Novel Firmicutes and Novel Genomes.</title>
        <authorList>
            <person name="Poppleton D.I."/>
            <person name="Gribaldo S."/>
        </authorList>
    </citation>
    <scope>NUCLEOTIDE SEQUENCE [LARGE SCALE GENOMIC DNA]</scope>
    <source>
        <strain evidence="2 3">CTT3</strain>
    </source>
</reference>
<gene>
    <name evidence="2" type="ORF">BET03_02445</name>
</gene>
<dbReference type="InterPro" id="IPR020144">
    <property type="entry name" value="SpoVAB"/>
</dbReference>
<keyword evidence="1" id="KW-0472">Membrane</keyword>
<feature type="transmembrane region" description="Helical" evidence="1">
    <location>
        <begin position="75"/>
        <end position="95"/>
    </location>
</feature>
<keyword evidence="1" id="KW-0812">Transmembrane</keyword>
<keyword evidence="3" id="KW-1185">Reference proteome</keyword>
<evidence type="ECO:0000313" key="2">
    <source>
        <dbReference type="EMBL" id="RKD34704.1"/>
    </source>
</evidence>
<dbReference type="OrthoDB" id="9790504at2"/>
<evidence type="ECO:0000313" key="3">
    <source>
        <dbReference type="Proteomes" id="UP000284177"/>
    </source>
</evidence>
<comment type="caution">
    <text evidence="2">The sequence shown here is derived from an EMBL/GenBank/DDBJ whole genome shotgun (WGS) entry which is preliminary data.</text>
</comment>
<dbReference type="AlphaFoldDB" id="A0A419TB35"/>
<organism evidence="2 3">
    <name type="scientific">Thermohalobacter berrensis</name>
    <dbReference type="NCBI Taxonomy" id="99594"/>
    <lineage>
        <taxon>Bacteria</taxon>
        <taxon>Bacillati</taxon>
        <taxon>Bacillota</taxon>
        <taxon>Tissierellia</taxon>
        <taxon>Tissierellales</taxon>
        <taxon>Thermohalobacteraceae</taxon>
        <taxon>Thermohalobacter</taxon>
    </lineage>
</organism>
<evidence type="ECO:0000256" key="1">
    <source>
        <dbReference type="SAM" id="Phobius"/>
    </source>
</evidence>
<sequence length="141" mass="15423">MLIQKLFLAFFGLSGGVVVGSSFAAIVTLLDIVPRLSQLANSTHKISLYEKVITVSVVTVSLLYFLNITLNINKIILLAIGLVMGIFIGLLAAALAEVLNVIPVLVRRFSIINHLYYVLMSMAFGKIIGSLVQWLVLINYD</sequence>
<dbReference type="Pfam" id="PF13782">
    <property type="entry name" value="SpoVAB"/>
    <property type="match status" value="1"/>
</dbReference>
<name>A0A419TB35_9FIRM</name>
<dbReference type="EMBL" id="MCIB01000001">
    <property type="protein sequence ID" value="RKD34704.1"/>
    <property type="molecule type" value="Genomic_DNA"/>
</dbReference>
<proteinExistence type="predicted"/>
<evidence type="ECO:0008006" key="4">
    <source>
        <dbReference type="Google" id="ProtNLM"/>
    </source>
</evidence>
<feature type="transmembrane region" description="Helical" evidence="1">
    <location>
        <begin position="48"/>
        <end position="68"/>
    </location>
</feature>
<dbReference type="Proteomes" id="UP000284177">
    <property type="component" value="Unassembled WGS sequence"/>
</dbReference>